<evidence type="ECO:0000256" key="9">
    <source>
        <dbReference type="ARBA" id="ARBA00022695"/>
    </source>
</evidence>
<evidence type="ECO:0000256" key="21">
    <source>
        <dbReference type="ARBA" id="ARBA00049244"/>
    </source>
</evidence>
<evidence type="ECO:0000256" key="1">
    <source>
        <dbReference type="ARBA" id="ARBA00001946"/>
    </source>
</evidence>
<dbReference type="InterPro" id="IPR029398">
    <property type="entry name" value="PolB_thumb"/>
</dbReference>
<dbReference type="SUPFAM" id="SSF81301">
    <property type="entry name" value="Nucleotidyltransferase"/>
    <property type="match status" value="1"/>
</dbReference>
<dbReference type="Gene3D" id="3.20.20.140">
    <property type="entry name" value="Metal-dependent hydrolases"/>
    <property type="match status" value="1"/>
</dbReference>
<dbReference type="SMART" id="SM00481">
    <property type="entry name" value="POLIIIAc"/>
    <property type="match status" value="1"/>
</dbReference>
<dbReference type="SUPFAM" id="SSF47802">
    <property type="entry name" value="DNA polymerase beta, N-terminal domain-like"/>
    <property type="match status" value="1"/>
</dbReference>
<dbReference type="GO" id="GO:0004527">
    <property type="term" value="F:exonuclease activity"/>
    <property type="evidence" value="ECO:0007669"/>
    <property type="project" value="UniProtKB-KW"/>
</dbReference>
<dbReference type="InterPro" id="IPR043519">
    <property type="entry name" value="NT_sf"/>
</dbReference>
<dbReference type="PANTHER" id="PTHR36928">
    <property type="entry name" value="PHOSPHATASE YCDX-RELATED"/>
    <property type="match status" value="1"/>
</dbReference>
<dbReference type="Gene3D" id="3.30.460.10">
    <property type="entry name" value="Beta Polymerase, domain 2"/>
    <property type="match status" value="1"/>
</dbReference>
<evidence type="ECO:0000256" key="13">
    <source>
        <dbReference type="ARBA" id="ARBA00022932"/>
    </source>
</evidence>
<evidence type="ECO:0000256" key="7">
    <source>
        <dbReference type="ARBA" id="ARBA00022634"/>
    </source>
</evidence>
<keyword evidence="13" id="KW-0239">DNA-directed DNA polymerase</keyword>
<dbReference type="EC" id="2.7.7.7" evidence="3"/>
<keyword evidence="26" id="KW-1185">Reference proteome</keyword>
<dbReference type="GO" id="GO:0006281">
    <property type="term" value="P:DNA repair"/>
    <property type="evidence" value="ECO:0007669"/>
    <property type="project" value="UniProtKB-KW"/>
</dbReference>
<dbReference type="EMBL" id="CP038033">
    <property type="protein sequence ID" value="QBQ55480.1"/>
    <property type="molecule type" value="Genomic_DNA"/>
</dbReference>
<reference evidence="25 26" key="1">
    <citation type="submission" date="2019-03" db="EMBL/GenBank/DDBJ databases">
        <title>The genome sequence of Nitrosococcus wardiae strain D1FHST reveals the archetypal metabolic capacity of ammonia-oxidizing Gammaproteobacteria.</title>
        <authorList>
            <person name="Wang L."/>
            <person name="Lim C.K."/>
            <person name="Hanson T.E."/>
            <person name="Dang H."/>
            <person name="Klotz M.G."/>
        </authorList>
    </citation>
    <scope>NUCLEOTIDE SEQUENCE [LARGE SCALE GENOMIC DNA]</scope>
    <source>
        <strain evidence="25 26">D1FHS</strain>
    </source>
</reference>
<comment type="catalytic activity">
    <reaction evidence="19">
        <text>a 5'-end 2'-deoxyribose-2'-deoxyribonucleotide-DNA = (2E,4S)-4-hydroxypenten-2-al-5-phosphate + a 5'-end 5'-phospho-2'-deoxyribonucleoside-DNA + H(+)</text>
        <dbReference type="Rhea" id="RHEA:76255"/>
        <dbReference type="Rhea" id="RHEA-COMP:13180"/>
        <dbReference type="Rhea" id="RHEA-COMP:18657"/>
        <dbReference type="ChEBI" id="CHEBI:15378"/>
        <dbReference type="ChEBI" id="CHEBI:136412"/>
        <dbReference type="ChEBI" id="CHEBI:195194"/>
        <dbReference type="ChEBI" id="CHEBI:195195"/>
    </reaction>
</comment>
<keyword evidence="15" id="KW-0234">DNA repair</keyword>
<feature type="domain" description="Helix-hairpin-helix DNA-binding motif class 1" evidence="22">
    <location>
        <begin position="94"/>
        <end position="113"/>
    </location>
</feature>
<dbReference type="InterPro" id="IPR002054">
    <property type="entry name" value="DNA-dir_DNA_pol_X"/>
</dbReference>
<organism evidence="25 26">
    <name type="scientific">Nitrosococcus wardiae</name>
    <dbReference type="NCBI Taxonomy" id="1814290"/>
    <lineage>
        <taxon>Bacteria</taxon>
        <taxon>Pseudomonadati</taxon>
        <taxon>Pseudomonadota</taxon>
        <taxon>Gammaproteobacteria</taxon>
        <taxon>Chromatiales</taxon>
        <taxon>Chromatiaceae</taxon>
        <taxon>Nitrosococcus</taxon>
    </lineage>
</organism>
<comment type="subcellular location">
    <subcellularLocation>
        <location evidence="2">Cytoplasm</location>
    </subcellularLocation>
</comment>
<dbReference type="InterPro" id="IPR028207">
    <property type="entry name" value="DNA_pol_B_palm_palm"/>
</dbReference>
<keyword evidence="25" id="KW-0269">Exonuclease</keyword>
<dbReference type="SMART" id="SM00278">
    <property type="entry name" value="HhH1"/>
    <property type="match status" value="3"/>
</dbReference>
<evidence type="ECO:0000256" key="4">
    <source>
        <dbReference type="ARBA" id="ARBA00012720"/>
    </source>
</evidence>
<dbReference type="CDD" id="cd00141">
    <property type="entry name" value="NT_POLXc"/>
    <property type="match status" value="1"/>
</dbReference>
<evidence type="ECO:0000256" key="3">
    <source>
        <dbReference type="ARBA" id="ARBA00012417"/>
    </source>
</evidence>
<evidence type="ECO:0000256" key="17">
    <source>
        <dbReference type="ARBA" id="ARBA00035726"/>
    </source>
</evidence>
<dbReference type="KEGG" id="nwr:E3U44_13905"/>
<evidence type="ECO:0000313" key="26">
    <source>
        <dbReference type="Proteomes" id="UP000294325"/>
    </source>
</evidence>
<dbReference type="InterPro" id="IPR003141">
    <property type="entry name" value="Pol/His_phosphatase_N"/>
</dbReference>
<keyword evidence="12" id="KW-0832">Ubl conjugation</keyword>
<dbReference type="GO" id="GO:0140078">
    <property type="term" value="F:class I DNA-(apurinic or apyrimidinic site) endonuclease activity"/>
    <property type="evidence" value="ECO:0007669"/>
    <property type="project" value="UniProtKB-EC"/>
</dbReference>
<dbReference type="Pfam" id="PF14716">
    <property type="entry name" value="HHH_8"/>
    <property type="match status" value="1"/>
</dbReference>
<comment type="catalytic activity">
    <reaction evidence="21">
        <text>DNA(n) + a 2'-deoxyribonucleoside 5'-triphosphate = DNA(n+1) + diphosphate</text>
        <dbReference type="Rhea" id="RHEA:22508"/>
        <dbReference type="Rhea" id="RHEA-COMP:17339"/>
        <dbReference type="Rhea" id="RHEA-COMP:17340"/>
        <dbReference type="ChEBI" id="CHEBI:33019"/>
        <dbReference type="ChEBI" id="CHEBI:61560"/>
        <dbReference type="ChEBI" id="CHEBI:173112"/>
        <dbReference type="EC" id="2.7.7.7"/>
    </reaction>
</comment>
<name>A0A4P7C1J3_9GAMM</name>
<evidence type="ECO:0000256" key="6">
    <source>
        <dbReference type="ARBA" id="ARBA00022481"/>
    </source>
</evidence>
<dbReference type="Pfam" id="PF14791">
    <property type="entry name" value="DNA_pol_B_thumb"/>
    <property type="match status" value="1"/>
</dbReference>
<evidence type="ECO:0000256" key="8">
    <source>
        <dbReference type="ARBA" id="ARBA00022679"/>
    </source>
</evidence>
<dbReference type="InterPro" id="IPR010996">
    <property type="entry name" value="HHH_MUS81"/>
</dbReference>
<feature type="domain" description="Helix-hairpin-helix DNA-binding motif class 1" evidence="22">
    <location>
        <begin position="54"/>
        <end position="73"/>
    </location>
</feature>
<evidence type="ECO:0000256" key="14">
    <source>
        <dbReference type="ARBA" id="ARBA00023053"/>
    </source>
</evidence>
<evidence type="ECO:0000256" key="2">
    <source>
        <dbReference type="ARBA" id="ARBA00004496"/>
    </source>
</evidence>
<dbReference type="PANTHER" id="PTHR36928:SF1">
    <property type="entry name" value="PHOSPHATASE YCDX-RELATED"/>
    <property type="match status" value="1"/>
</dbReference>
<evidence type="ECO:0000256" key="5">
    <source>
        <dbReference type="ARBA" id="ARBA00020020"/>
    </source>
</evidence>
<dbReference type="SUPFAM" id="SSF89550">
    <property type="entry name" value="PHP domain-like"/>
    <property type="match status" value="1"/>
</dbReference>
<evidence type="ECO:0000259" key="24">
    <source>
        <dbReference type="SMART" id="SM00483"/>
    </source>
</evidence>
<dbReference type="Proteomes" id="UP000294325">
    <property type="component" value="Chromosome"/>
</dbReference>
<evidence type="ECO:0000256" key="12">
    <source>
        <dbReference type="ARBA" id="ARBA00022843"/>
    </source>
</evidence>
<evidence type="ECO:0000256" key="18">
    <source>
        <dbReference type="ARBA" id="ARBA00044632"/>
    </source>
</evidence>
<keyword evidence="8" id="KW-0808">Transferase</keyword>
<evidence type="ECO:0000259" key="23">
    <source>
        <dbReference type="SMART" id="SM00481"/>
    </source>
</evidence>
<dbReference type="GO" id="GO:0003677">
    <property type="term" value="F:DNA binding"/>
    <property type="evidence" value="ECO:0007669"/>
    <property type="project" value="InterPro"/>
</dbReference>
<evidence type="ECO:0000256" key="19">
    <source>
        <dbReference type="ARBA" id="ARBA00044678"/>
    </source>
</evidence>
<feature type="domain" description="Polymerase/histidinol phosphatase N-terminal" evidence="23">
    <location>
        <begin position="340"/>
        <end position="419"/>
    </location>
</feature>
<dbReference type="InterPro" id="IPR016195">
    <property type="entry name" value="Pol/histidinol_Pase-like"/>
</dbReference>
<comment type="catalytic activity">
    <reaction evidence="18">
        <text>2'-deoxyribonucleotide-(2'-deoxyribose 5'-phosphate)-2'-deoxyribonucleotide-DNA = a 3'-end 2'-deoxyribonucleotide-(2,3-dehydro-2,3-deoxyribose 5'-phosphate)-DNA + a 5'-end 5'-phospho-2'-deoxyribonucleoside-DNA + H(+)</text>
        <dbReference type="Rhea" id="RHEA:66592"/>
        <dbReference type="Rhea" id="RHEA-COMP:13180"/>
        <dbReference type="Rhea" id="RHEA-COMP:16897"/>
        <dbReference type="Rhea" id="RHEA-COMP:17067"/>
        <dbReference type="ChEBI" id="CHEBI:15378"/>
        <dbReference type="ChEBI" id="CHEBI:136412"/>
        <dbReference type="ChEBI" id="CHEBI:157695"/>
        <dbReference type="ChEBI" id="CHEBI:167181"/>
        <dbReference type="EC" id="4.2.99.18"/>
    </reaction>
</comment>
<keyword evidence="9" id="KW-0548">Nucleotidyltransferase</keyword>
<dbReference type="PIRSF" id="PIRSF005047">
    <property type="entry name" value="UCP005047_YshC"/>
    <property type="match status" value="1"/>
</dbReference>
<keyword evidence="25" id="KW-0540">Nuclease</keyword>
<dbReference type="OrthoDB" id="9808747at2"/>
<evidence type="ECO:0000256" key="15">
    <source>
        <dbReference type="ARBA" id="ARBA00023204"/>
    </source>
</evidence>
<dbReference type="InterPro" id="IPR003583">
    <property type="entry name" value="Hlx-hairpin-Hlx_DNA-bd_motif"/>
</dbReference>
<dbReference type="Pfam" id="PF02811">
    <property type="entry name" value="PHP"/>
    <property type="match status" value="1"/>
</dbReference>
<keyword evidence="11" id="KW-0227">DNA damage</keyword>
<keyword evidence="7" id="KW-0237">DNA synthesis</keyword>
<protein>
    <recommendedName>
        <fullName evidence="5">DNA polymerase beta</fullName>
        <ecNumber evidence="3">2.7.7.7</ecNumber>
        <ecNumber evidence="4">4.2.99.18</ecNumber>
    </recommendedName>
    <alternativeName>
        <fullName evidence="16">5'-deoxyribose-phosphate lyase</fullName>
    </alternativeName>
    <alternativeName>
        <fullName evidence="17">AP lyase</fullName>
    </alternativeName>
</protein>
<evidence type="ECO:0000256" key="11">
    <source>
        <dbReference type="ARBA" id="ARBA00022763"/>
    </source>
</evidence>
<dbReference type="CDD" id="cd07436">
    <property type="entry name" value="PHP_PolX"/>
    <property type="match status" value="1"/>
</dbReference>
<keyword evidence="6" id="KW-0488">Methylation</keyword>
<dbReference type="PRINTS" id="PR00870">
    <property type="entry name" value="DNAPOLXBETA"/>
</dbReference>
<dbReference type="Gene3D" id="3.30.210.10">
    <property type="entry name" value="DNA polymerase, thumb domain"/>
    <property type="match status" value="1"/>
</dbReference>
<keyword evidence="14" id="KW-0915">Sodium</keyword>
<dbReference type="Gene3D" id="1.10.150.20">
    <property type="entry name" value="5' to 3' exonuclease, C-terminal subdomain"/>
    <property type="match status" value="1"/>
</dbReference>
<dbReference type="InterPro" id="IPR004013">
    <property type="entry name" value="PHP_dom"/>
</dbReference>
<accession>A0A4P7C1J3</accession>
<gene>
    <name evidence="25" type="primary">polX</name>
    <name evidence="25" type="ORF">E3U44_13905</name>
</gene>
<dbReference type="Gene3D" id="1.10.150.110">
    <property type="entry name" value="DNA polymerase beta, N-terminal domain-like"/>
    <property type="match status" value="1"/>
</dbReference>
<dbReference type="InterPro" id="IPR050243">
    <property type="entry name" value="PHP_phosphatase"/>
</dbReference>
<dbReference type="InterPro" id="IPR022311">
    <property type="entry name" value="PolX-like"/>
</dbReference>
<dbReference type="EC" id="4.2.99.18" evidence="4"/>
<keyword evidence="10" id="KW-0235">DNA replication</keyword>
<evidence type="ECO:0000256" key="16">
    <source>
        <dbReference type="ARBA" id="ARBA00035717"/>
    </source>
</evidence>
<evidence type="ECO:0000256" key="20">
    <source>
        <dbReference type="ARBA" id="ARBA00045548"/>
    </source>
</evidence>
<dbReference type="InterPro" id="IPR027421">
    <property type="entry name" value="DNA_pol_lamdba_lyase_dom_sf"/>
</dbReference>
<comment type="function">
    <text evidence="20">Repair polymerase that plays a key role in base-excision repair. During this process, the damaged base is excised by specific DNA glycosylases, the DNA backbone is nicked at the abasic site by an apurinic/apyrimidic (AP) endonuclease, and POLB removes 5'-deoxyribose-phosphate from the preincised AP site acting as a 5'-deoxyribose-phosphate lyase (5'-dRP lyase); through its DNA polymerase activity, it adds one nucleotide to the 3' end of the arising single-nucleotide gap. Conducts 'gap-filling' DNA synthesis in a stepwise distributive fashion rather than in a processive fashion as for other DNA polymerases. It is also able to cleave sugar-phosphate bonds 3' to an intact AP site, acting as an AP lyase.</text>
</comment>
<comment type="cofactor">
    <cofactor evidence="1">
        <name>Mg(2+)</name>
        <dbReference type="ChEBI" id="CHEBI:18420"/>
    </cofactor>
</comment>
<evidence type="ECO:0000259" key="22">
    <source>
        <dbReference type="SMART" id="SM00278"/>
    </source>
</evidence>
<dbReference type="GO" id="GO:0005829">
    <property type="term" value="C:cytosol"/>
    <property type="evidence" value="ECO:0007669"/>
    <property type="project" value="TreeGrafter"/>
</dbReference>
<evidence type="ECO:0000256" key="10">
    <source>
        <dbReference type="ARBA" id="ARBA00022705"/>
    </source>
</evidence>
<feature type="domain" description="Helix-hairpin-helix DNA-binding motif class 1" evidence="22">
    <location>
        <begin position="129"/>
        <end position="148"/>
    </location>
</feature>
<dbReference type="RefSeq" id="WP_134358739.1">
    <property type="nucleotide sequence ID" value="NZ_CP038033.1"/>
</dbReference>
<dbReference type="GO" id="GO:0042578">
    <property type="term" value="F:phosphoric ester hydrolase activity"/>
    <property type="evidence" value="ECO:0007669"/>
    <property type="project" value="TreeGrafter"/>
</dbReference>
<dbReference type="Pfam" id="PF14520">
    <property type="entry name" value="HHH_5"/>
    <property type="match status" value="1"/>
</dbReference>
<dbReference type="InterPro" id="IPR002008">
    <property type="entry name" value="DNA_pol_X_beta-like"/>
</dbReference>
<dbReference type="GO" id="GO:0008270">
    <property type="term" value="F:zinc ion binding"/>
    <property type="evidence" value="ECO:0007669"/>
    <property type="project" value="TreeGrafter"/>
</dbReference>
<dbReference type="NCBIfam" id="NF006375">
    <property type="entry name" value="PRK08609.1"/>
    <property type="match status" value="1"/>
</dbReference>
<dbReference type="SMART" id="SM00483">
    <property type="entry name" value="POLXc"/>
    <property type="match status" value="1"/>
</dbReference>
<keyword evidence="25" id="KW-0378">Hydrolase</keyword>
<sequence length="573" mass="64052">MAIPNTDIAEIFNKLADLLEIEGANPFRVRAYRNGARTVGGLSQNIPTLLKEGKDLTELPHIGPDLADKIQTIADTGRLPLLEEVEQRTPEALSKLMAIPGLGAKRIAALHRELQVDSLEDLKRVVRMGKVRELEGFGKKTEELIKTGIERIENSEKRFSLLQAESIVKPLLAYLATIEGGKDVEVAGSYRRRKETVGDLDILITCKQGSPVMEGFVNYEEIKKVLSQGETRATVILRTGIQVDLRLVPQVSYGAALHYFTGSQAHNIAVRQIGIKKNLKINEYGVFKGEQRVGGKTEQEIFEQVGLPYIEPELREDRGEIEAALQGTLPRLITLEDIRGDLHSHTKATDGSNSLEEMAQAAAERGYEYLAITDHSKRVSVAHGLNEKQLARHIKEVDRLNEKLDGIVLLKSIELDILEDGSLDLPDAILKELDLTVCAIHYPLGLSRKKQTERILRAMDNPYFNILAHPSGRLINEREPYPIDLERIMMGAKERGCFLEVNAQPARLDLTDIHCKTAKDLGLKVVISTDAHSITHLDYMRLGIGQARRGWLEPEDVLNTRPLSELKKLLERD</sequence>
<dbReference type="InterPro" id="IPR047967">
    <property type="entry name" value="PolX_PHP"/>
</dbReference>
<dbReference type="Pfam" id="PF14792">
    <property type="entry name" value="DNA_pol_B_palm"/>
    <property type="match status" value="1"/>
</dbReference>
<proteinExistence type="predicted"/>
<feature type="domain" description="DNA-directed DNA polymerase X" evidence="24">
    <location>
        <begin position="3"/>
        <end position="316"/>
    </location>
</feature>
<evidence type="ECO:0000313" key="25">
    <source>
        <dbReference type="EMBL" id="QBQ55480.1"/>
    </source>
</evidence>
<dbReference type="InterPro" id="IPR037160">
    <property type="entry name" value="DNA_Pol_thumb_sf"/>
</dbReference>
<dbReference type="GO" id="GO:0003887">
    <property type="term" value="F:DNA-directed DNA polymerase activity"/>
    <property type="evidence" value="ECO:0007669"/>
    <property type="project" value="UniProtKB-KW"/>
</dbReference>
<dbReference type="AlphaFoldDB" id="A0A4P7C1J3"/>